<gene>
    <name evidence="3" type="ORF">APUU_20289S</name>
</gene>
<dbReference type="Proteomes" id="UP000654913">
    <property type="component" value="Chromosome 2"/>
</dbReference>
<reference evidence="3" key="1">
    <citation type="submission" date="2021-01" db="EMBL/GenBank/DDBJ databases">
        <authorList>
            <consortium name="Aspergillus puulaauensis MK2 genome sequencing consortium"/>
            <person name="Kazuki M."/>
            <person name="Futagami T."/>
        </authorList>
    </citation>
    <scope>NUCLEOTIDE SEQUENCE</scope>
    <source>
        <strain evidence="3">MK2</strain>
    </source>
</reference>
<name>A0A7R8AIU6_9EURO</name>
<dbReference type="OrthoDB" id="160645at2759"/>
<proteinExistence type="predicted"/>
<accession>A0A7R8AIU6</accession>
<dbReference type="Pfam" id="PF22974">
    <property type="entry name" value="DUF7029"/>
    <property type="match status" value="1"/>
</dbReference>
<dbReference type="GeneID" id="64969862"/>
<dbReference type="KEGG" id="apuu:APUU_20289S"/>
<protein>
    <recommendedName>
        <fullName evidence="2">DUF7029 domain-containing protein</fullName>
    </recommendedName>
</protein>
<evidence type="ECO:0000259" key="2">
    <source>
        <dbReference type="Pfam" id="PF22974"/>
    </source>
</evidence>
<sequence>MKSLFLLLLACLWAQASLARGDLNTAISDVKRILVPHHPPGHDADILDHLSPKSGHSLFFRESAKKGILGAAFGQMNATFTHPTVLLDHSSHVLDVHCSKSSLKVCFRNEESRRLAALAWQSHLGPFFLSPFHKGCGKHHEGQRSYFKFGSIAPASNARCADVQATDVPAEDAMESFDLDFGHEQNPGRSADLRRRSDASSLIASQETIDISDDEELLSEFFGVEWNTTYPANTTAATPMLHNGTVEATKRSSMRRSNLHRRLWGPFQAIVDVAEKTKNVIVDASNAVADAAVSAYNTVVDFGKDVGRLVQDSLNYEWSLGASISRSWDIGGAGTQAVPTSPGLFGEGEGLAISSNGLIPGNIQCENCYARGDVSVAGHIGWTLNDGLKTGYLEVGGEWDSRLALGFQISGQAKVEAFQKKLLRKNLVNLEIPGVIAIGPEVTLGVVFDIYFQAQTEMLLGAQFKVSRGSARIDLVDKQKNHFNGFVPSLEPIAKYRGKEETGFILDFGLPLGLEFGVRLLGGKWEKSVGLFDQPSFQVKGKAPAEGCNGIDMSLAIQNYIYLSASGLYDYAIDTRELWNKPLGCIASSAGSSKRLSSKRQAPRSIAGLLPRQADDEAAAMELEDPEDAVDQTFEDGAASTKPPPQDKVPVNASQVDSVTGYSYRLLADLNETAILVSGKEDRLYLAPYGDPDASSGSPFSTEPSVSDAVILGDVFGGYLNFSPEEMALTGVSNLRSSRLTKVYEGNRFISLTEVQVNSHNATAGMYVAVEARTERVYSLVTCSVIDMGTRMYVVDPAQKDIVQRLSNNELEDTIVGGPVRGCQYVYLTSRTRGLQLPQVGRKGR</sequence>
<keyword evidence="1" id="KW-0732">Signal</keyword>
<dbReference type="AlphaFoldDB" id="A0A7R8AIU6"/>
<feature type="signal peptide" evidence="1">
    <location>
        <begin position="1"/>
        <end position="19"/>
    </location>
</feature>
<keyword evidence="4" id="KW-1185">Reference proteome</keyword>
<evidence type="ECO:0000313" key="3">
    <source>
        <dbReference type="EMBL" id="BCS19857.1"/>
    </source>
</evidence>
<dbReference type="RefSeq" id="XP_041552051.1">
    <property type="nucleotide sequence ID" value="XM_041698913.1"/>
</dbReference>
<reference evidence="3" key="2">
    <citation type="submission" date="2021-02" db="EMBL/GenBank/DDBJ databases">
        <title>Aspergillus puulaauensis MK2 genome sequence.</title>
        <authorList>
            <person name="Futagami T."/>
            <person name="Mori K."/>
            <person name="Kadooka C."/>
            <person name="Tanaka T."/>
        </authorList>
    </citation>
    <scope>NUCLEOTIDE SEQUENCE</scope>
    <source>
        <strain evidence="3">MK2</strain>
    </source>
</reference>
<feature type="domain" description="DUF7029" evidence="2">
    <location>
        <begin position="78"/>
        <end position="178"/>
    </location>
</feature>
<dbReference type="EMBL" id="AP024444">
    <property type="protein sequence ID" value="BCS19857.1"/>
    <property type="molecule type" value="Genomic_DNA"/>
</dbReference>
<organism evidence="3 4">
    <name type="scientific">Aspergillus puulaauensis</name>
    <dbReference type="NCBI Taxonomy" id="1220207"/>
    <lineage>
        <taxon>Eukaryota</taxon>
        <taxon>Fungi</taxon>
        <taxon>Dikarya</taxon>
        <taxon>Ascomycota</taxon>
        <taxon>Pezizomycotina</taxon>
        <taxon>Eurotiomycetes</taxon>
        <taxon>Eurotiomycetidae</taxon>
        <taxon>Eurotiales</taxon>
        <taxon>Aspergillaceae</taxon>
        <taxon>Aspergillus</taxon>
    </lineage>
</organism>
<feature type="chain" id="PRO_5031344100" description="DUF7029 domain-containing protein" evidence="1">
    <location>
        <begin position="20"/>
        <end position="845"/>
    </location>
</feature>
<evidence type="ECO:0000256" key="1">
    <source>
        <dbReference type="SAM" id="SignalP"/>
    </source>
</evidence>
<evidence type="ECO:0000313" key="4">
    <source>
        <dbReference type="Proteomes" id="UP000654913"/>
    </source>
</evidence>
<dbReference type="InterPro" id="IPR054293">
    <property type="entry name" value="DUF7029"/>
</dbReference>